<feature type="transmembrane region" description="Helical" evidence="1">
    <location>
        <begin position="86"/>
        <end position="103"/>
    </location>
</feature>
<dbReference type="AlphaFoldDB" id="A0A3M8D360"/>
<comment type="caution">
    <text evidence="2">The sequence shown here is derived from an EMBL/GenBank/DDBJ whole genome shotgun (WGS) entry which is preliminary data.</text>
</comment>
<evidence type="ECO:0000313" key="2">
    <source>
        <dbReference type="EMBL" id="RNB82139.1"/>
    </source>
</evidence>
<feature type="transmembrane region" description="Helical" evidence="1">
    <location>
        <begin position="58"/>
        <end position="80"/>
    </location>
</feature>
<organism evidence="2 3">
    <name type="scientific">Brevibacillus nitrificans</name>
    <dbReference type="NCBI Taxonomy" id="651560"/>
    <lineage>
        <taxon>Bacteria</taxon>
        <taxon>Bacillati</taxon>
        <taxon>Bacillota</taxon>
        <taxon>Bacilli</taxon>
        <taxon>Bacillales</taxon>
        <taxon>Paenibacillaceae</taxon>
        <taxon>Brevibacillus</taxon>
    </lineage>
</organism>
<gene>
    <name evidence="2" type="ORF">EDM59_21280</name>
</gene>
<keyword evidence="1" id="KW-0472">Membrane</keyword>
<protein>
    <submittedName>
        <fullName evidence="2">DUF3147 family protein</fullName>
    </submittedName>
</protein>
<dbReference type="NCBIfam" id="NF006750">
    <property type="entry name" value="PRK09272.1-3"/>
    <property type="match status" value="1"/>
</dbReference>
<feature type="transmembrane region" description="Helical" evidence="1">
    <location>
        <begin position="24"/>
        <end position="46"/>
    </location>
</feature>
<keyword evidence="1" id="KW-1133">Transmembrane helix</keyword>
<keyword evidence="1" id="KW-0812">Transmembrane</keyword>
<proteinExistence type="predicted"/>
<evidence type="ECO:0000313" key="3">
    <source>
        <dbReference type="Proteomes" id="UP000269573"/>
    </source>
</evidence>
<evidence type="ECO:0000256" key="1">
    <source>
        <dbReference type="SAM" id="Phobius"/>
    </source>
</evidence>
<dbReference type="EMBL" id="RHHU01000013">
    <property type="protein sequence ID" value="RNB82139.1"/>
    <property type="molecule type" value="Genomic_DNA"/>
</dbReference>
<name>A0A3M8D360_9BACL</name>
<keyword evidence="3" id="KW-1185">Reference proteome</keyword>
<dbReference type="Proteomes" id="UP000269573">
    <property type="component" value="Unassembled WGS sequence"/>
</dbReference>
<dbReference type="RefSeq" id="WP_122925459.1">
    <property type="nucleotide sequence ID" value="NZ_RHHU01000013.1"/>
</dbReference>
<sequence>MFTVIKIVVSAIIIWMITEVSRRFPAQGGVIAAMPIISILSIVWLYAQGEQTASLSKFAYGVAGAIPSTVVMLLIVGFALQHSLHLFASLALGMGGWFVFFLLQDMVVKHLI</sequence>
<reference evidence="2 3" key="1">
    <citation type="submission" date="2018-10" db="EMBL/GenBank/DDBJ databases">
        <title>Phylogenomics of Brevibacillus.</title>
        <authorList>
            <person name="Dunlap C."/>
        </authorList>
    </citation>
    <scope>NUCLEOTIDE SEQUENCE [LARGE SCALE GENOMIC DNA]</scope>
    <source>
        <strain evidence="2 3">JCM 15774</strain>
    </source>
</reference>
<accession>A0A3M8D360</accession>